<dbReference type="InterPro" id="IPR038883">
    <property type="entry name" value="AN11006-like"/>
</dbReference>
<dbReference type="OrthoDB" id="62952at2759"/>
<organism evidence="1 2">
    <name type="scientific">Mollisia scopiformis</name>
    <name type="common">Conifer needle endophyte fungus</name>
    <name type="synonym">Phialocephala scopiformis</name>
    <dbReference type="NCBI Taxonomy" id="149040"/>
    <lineage>
        <taxon>Eukaryota</taxon>
        <taxon>Fungi</taxon>
        <taxon>Dikarya</taxon>
        <taxon>Ascomycota</taxon>
        <taxon>Pezizomycotina</taxon>
        <taxon>Leotiomycetes</taxon>
        <taxon>Helotiales</taxon>
        <taxon>Mollisiaceae</taxon>
        <taxon>Mollisia</taxon>
    </lineage>
</organism>
<proteinExistence type="predicted"/>
<dbReference type="AlphaFoldDB" id="A0A132BCE0"/>
<gene>
    <name evidence="1" type="ORF">LY89DRAFT_740442</name>
</gene>
<protein>
    <submittedName>
        <fullName evidence="1">Uncharacterized protein</fullName>
    </submittedName>
</protein>
<dbReference type="KEGG" id="psco:LY89DRAFT_740442"/>
<accession>A0A132BCE0</accession>
<keyword evidence="2" id="KW-1185">Reference proteome</keyword>
<dbReference type="RefSeq" id="XP_018064393.1">
    <property type="nucleotide sequence ID" value="XM_018220587.1"/>
</dbReference>
<evidence type="ECO:0000313" key="2">
    <source>
        <dbReference type="Proteomes" id="UP000070700"/>
    </source>
</evidence>
<evidence type="ECO:0000313" key="1">
    <source>
        <dbReference type="EMBL" id="KUJ10038.1"/>
    </source>
</evidence>
<dbReference type="EMBL" id="KQ947430">
    <property type="protein sequence ID" value="KUJ10038.1"/>
    <property type="molecule type" value="Genomic_DNA"/>
</dbReference>
<name>A0A132BCE0_MOLSC</name>
<reference evidence="1 2" key="1">
    <citation type="submission" date="2015-10" db="EMBL/GenBank/DDBJ databases">
        <title>Full genome of DAOMC 229536 Phialocephala scopiformis, a fungal endophyte of spruce producing the potent anti-insectan compound rugulosin.</title>
        <authorList>
            <consortium name="DOE Joint Genome Institute"/>
            <person name="Walker A.K."/>
            <person name="Frasz S.L."/>
            <person name="Seifert K.A."/>
            <person name="Miller J.D."/>
            <person name="Mondo S.J."/>
            <person name="Labutti K."/>
            <person name="Lipzen A."/>
            <person name="Dockter R."/>
            <person name="Kennedy M."/>
            <person name="Grigoriev I.V."/>
            <person name="Spatafora J.W."/>
        </authorList>
    </citation>
    <scope>NUCLEOTIDE SEQUENCE [LARGE SCALE GENOMIC DNA]</scope>
    <source>
        <strain evidence="1 2">CBS 120377</strain>
    </source>
</reference>
<dbReference type="InParanoid" id="A0A132BCE0"/>
<sequence length="586" mass="68638">MTPVPRSMQNESGDLSTQSALLDISQEEPEVHLKQSNNGAGSPLIDKLPREIRYEIYSYLLVNPVLGTSWSVIENEAHTLGKREHYDLHPAILQTCRMIYMEASEVLYGTNTFFITCFSVQELYRIEYLCPITRHLEDEKPTTTERLTIYAPSIKTVRRWRVLICEVDIQDDLYGTLPPDVLDHPDLYKQSQWQLLHFCQSICRSPPRSLEVIFGPISAKRWAARTTQIFHKVTDPLHLLLKIPTCCVRLASSEELRNSMAGMYFLYWNEDEWADTENSDNNIDEFRVESFDEKCRDLRALITGQSPVELVFAMFSNLLSYAQAFERDPTFKDQMGLDPEKDEEIKDIFGMEYENRLPRPLLDKNPYRLRHSMVPLEEALSRAKWASNSSDWPEFKLQRAKVLEILEQHCVKIAGARHDLALFLRQEKMENGIFGVNHEERASEFHHTRIEDCHEVALTYLEDYASAFDRDINRAGRAMLKSCQDLFDTEYNRMPRETLLRELNQWIKLRKFENFRRRFKRAVDDVDKQFTEILLARSKIFEWDISEDRGFLLGLEIGQCDKISESDFKILPTRQSITLRVGPRRR</sequence>
<dbReference type="PANTHER" id="PTHR42085:SF2">
    <property type="entry name" value="F-BOX DOMAIN-CONTAINING PROTEIN"/>
    <property type="match status" value="1"/>
</dbReference>
<dbReference type="Proteomes" id="UP000070700">
    <property type="component" value="Unassembled WGS sequence"/>
</dbReference>
<dbReference type="PANTHER" id="PTHR42085">
    <property type="entry name" value="F-BOX DOMAIN-CONTAINING PROTEIN"/>
    <property type="match status" value="1"/>
</dbReference>
<dbReference type="GeneID" id="28830313"/>